<reference evidence="1 2" key="1">
    <citation type="submission" date="2023-01" db="EMBL/GenBank/DDBJ databases">
        <authorList>
            <person name="Whitehead M."/>
        </authorList>
    </citation>
    <scope>NUCLEOTIDE SEQUENCE [LARGE SCALE GENOMIC DNA]</scope>
</reference>
<protein>
    <submittedName>
        <fullName evidence="1">Uncharacterized protein</fullName>
    </submittedName>
</protein>
<accession>A0AAV0WHD6</accession>
<dbReference type="EMBL" id="CARXXK010000002">
    <property type="protein sequence ID" value="CAI6355062.1"/>
    <property type="molecule type" value="Genomic_DNA"/>
</dbReference>
<proteinExistence type="predicted"/>
<comment type="caution">
    <text evidence="1">The sequence shown here is derived from an EMBL/GenBank/DDBJ whole genome shotgun (WGS) entry which is preliminary data.</text>
</comment>
<dbReference type="AlphaFoldDB" id="A0AAV0WHD6"/>
<organism evidence="1 2">
    <name type="scientific">Macrosiphum euphorbiae</name>
    <name type="common">potato aphid</name>
    <dbReference type="NCBI Taxonomy" id="13131"/>
    <lineage>
        <taxon>Eukaryota</taxon>
        <taxon>Metazoa</taxon>
        <taxon>Ecdysozoa</taxon>
        <taxon>Arthropoda</taxon>
        <taxon>Hexapoda</taxon>
        <taxon>Insecta</taxon>
        <taxon>Pterygota</taxon>
        <taxon>Neoptera</taxon>
        <taxon>Paraneoptera</taxon>
        <taxon>Hemiptera</taxon>
        <taxon>Sternorrhyncha</taxon>
        <taxon>Aphidomorpha</taxon>
        <taxon>Aphidoidea</taxon>
        <taxon>Aphididae</taxon>
        <taxon>Macrosiphini</taxon>
        <taxon>Macrosiphum</taxon>
    </lineage>
</organism>
<keyword evidence="2" id="KW-1185">Reference proteome</keyword>
<dbReference type="Proteomes" id="UP001160148">
    <property type="component" value="Unassembled WGS sequence"/>
</dbReference>
<gene>
    <name evidence="1" type="ORF">MEUPH1_LOCUS10960</name>
</gene>
<name>A0AAV0WHD6_9HEMI</name>
<evidence type="ECO:0000313" key="1">
    <source>
        <dbReference type="EMBL" id="CAI6355062.1"/>
    </source>
</evidence>
<sequence length="159" mass="18200">MTARSRVQKLVEMAKAQYPKTTKETVATTLSYSIDETPSIEEIDKLLLEFEDNIISHGVPADIDYDAGTVSTFQETLKNINLFEFIDDDPTYLYNYEPKQTNENLNEDPQVMLTKKRTRKPDNWKRNIKKLAKNKGEEYVSESGSIVKSKVLKAPCVNC</sequence>
<evidence type="ECO:0000313" key="2">
    <source>
        <dbReference type="Proteomes" id="UP001160148"/>
    </source>
</evidence>